<protein>
    <submittedName>
        <fullName evidence="2">Uncharacterized protein</fullName>
    </submittedName>
</protein>
<accession>A0A829YMZ2</accession>
<feature type="chain" id="PRO_5032464896" evidence="1">
    <location>
        <begin position="33"/>
        <end position="49"/>
    </location>
</feature>
<organism evidence="2 3">
    <name type="scientific">Steroidobacter agaridevorans</name>
    <dbReference type="NCBI Taxonomy" id="2695856"/>
    <lineage>
        <taxon>Bacteria</taxon>
        <taxon>Pseudomonadati</taxon>
        <taxon>Pseudomonadota</taxon>
        <taxon>Gammaproteobacteria</taxon>
        <taxon>Steroidobacterales</taxon>
        <taxon>Steroidobacteraceae</taxon>
        <taxon>Steroidobacter</taxon>
    </lineage>
</organism>
<dbReference type="RefSeq" id="WP_161815788.1">
    <property type="nucleotide sequence ID" value="NZ_BLJN01000008.1"/>
</dbReference>
<keyword evidence="1" id="KW-0732">Signal</keyword>
<evidence type="ECO:0000313" key="2">
    <source>
        <dbReference type="EMBL" id="GFE84183.1"/>
    </source>
</evidence>
<gene>
    <name evidence="2" type="ORF">GCM10011487_61830</name>
</gene>
<keyword evidence="3" id="KW-1185">Reference proteome</keyword>
<evidence type="ECO:0000256" key="1">
    <source>
        <dbReference type="SAM" id="SignalP"/>
    </source>
</evidence>
<name>A0A829YMZ2_9GAMM</name>
<dbReference type="Proteomes" id="UP000445000">
    <property type="component" value="Unassembled WGS sequence"/>
</dbReference>
<proteinExistence type="predicted"/>
<comment type="caution">
    <text evidence="2">The sequence shown here is derived from an EMBL/GenBank/DDBJ whole genome shotgun (WGS) entry which is preliminary data.</text>
</comment>
<dbReference type="EMBL" id="BLJN01000008">
    <property type="protein sequence ID" value="GFE84183.1"/>
    <property type="molecule type" value="Genomic_DNA"/>
</dbReference>
<evidence type="ECO:0000313" key="3">
    <source>
        <dbReference type="Proteomes" id="UP000445000"/>
    </source>
</evidence>
<dbReference type="AlphaFoldDB" id="A0A829YMZ2"/>
<sequence length="49" mass="5077">MLTAISRKTQTVVCMFLSAVIVSGSLSLGAYAAESAAHNGYSVTVTQIQ</sequence>
<reference evidence="3" key="1">
    <citation type="submission" date="2020-01" db="EMBL/GenBank/DDBJ databases">
        <title>'Steroidobacter agaridevorans' sp. nov., agar-degrading bacteria isolated from rhizosphere soils.</title>
        <authorList>
            <person name="Ikenaga M."/>
            <person name="Kataoka M."/>
            <person name="Murouchi A."/>
            <person name="Katsuragi S."/>
            <person name="Sakai M."/>
        </authorList>
    </citation>
    <scope>NUCLEOTIDE SEQUENCE [LARGE SCALE GENOMIC DNA]</scope>
    <source>
        <strain evidence="3">YU21-B</strain>
    </source>
</reference>
<feature type="signal peptide" evidence="1">
    <location>
        <begin position="1"/>
        <end position="32"/>
    </location>
</feature>